<proteinExistence type="predicted"/>
<comment type="caution">
    <text evidence="1">The sequence shown here is derived from an EMBL/GenBank/DDBJ whole genome shotgun (WGS) entry which is preliminary data.</text>
</comment>
<dbReference type="AlphaFoldDB" id="X1CI87"/>
<accession>X1CI87</accession>
<organism evidence="1">
    <name type="scientific">marine sediment metagenome</name>
    <dbReference type="NCBI Taxonomy" id="412755"/>
    <lineage>
        <taxon>unclassified sequences</taxon>
        <taxon>metagenomes</taxon>
        <taxon>ecological metagenomes</taxon>
    </lineage>
</organism>
<name>X1CI87_9ZZZZ</name>
<gene>
    <name evidence="1" type="ORF">S01H4_62613</name>
</gene>
<protein>
    <submittedName>
        <fullName evidence="1">Uncharacterized protein</fullName>
    </submittedName>
</protein>
<dbReference type="EMBL" id="BART01037413">
    <property type="protein sequence ID" value="GAH07387.1"/>
    <property type="molecule type" value="Genomic_DNA"/>
</dbReference>
<evidence type="ECO:0000313" key="1">
    <source>
        <dbReference type="EMBL" id="GAH07387.1"/>
    </source>
</evidence>
<feature type="non-terminal residue" evidence="1">
    <location>
        <position position="154"/>
    </location>
</feature>
<feature type="non-terminal residue" evidence="1">
    <location>
        <position position="1"/>
    </location>
</feature>
<sequence length="154" mass="16978">YAEIFKTLMKETKSLSIIVNPKPSVLNIRNTISAVPGTDMADMFTADDSTKQNHKLLNYLQDGAAMNVAGKVNANLWKKLNEKAIDVLTTFAGESMTAEDITKMKTLATDWTDSLGGQVACSFSIDPNSKPPFAIKYIIEIKDIEKFNKVIEEG</sequence>
<reference evidence="1" key="1">
    <citation type="journal article" date="2014" name="Front. Microbiol.">
        <title>High frequency of phylogenetically diverse reductive dehalogenase-homologous genes in deep subseafloor sedimentary metagenomes.</title>
        <authorList>
            <person name="Kawai M."/>
            <person name="Futagami T."/>
            <person name="Toyoda A."/>
            <person name="Takaki Y."/>
            <person name="Nishi S."/>
            <person name="Hori S."/>
            <person name="Arai W."/>
            <person name="Tsubouchi T."/>
            <person name="Morono Y."/>
            <person name="Uchiyama I."/>
            <person name="Ito T."/>
            <person name="Fujiyama A."/>
            <person name="Inagaki F."/>
            <person name="Takami H."/>
        </authorList>
    </citation>
    <scope>NUCLEOTIDE SEQUENCE</scope>
    <source>
        <strain evidence="1">Expedition CK06-06</strain>
    </source>
</reference>